<reference evidence="3" key="1">
    <citation type="journal article" date="2011" name="Nature">
        <title>Genome sequence and analysis of the tuber crop potato.</title>
        <authorList>
            <consortium name="The Potato Genome Sequencing Consortium"/>
        </authorList>
    </citation>
    <scope>NUCLEOTIDE SEQUENCE [LARGE SCALE GENOMIC DNA]</scope>
    <source>
        <strain evidence="3">cv. DM1-3 516 R44</strain>
    </source>
</reference>
<evidence type="ECO:0000313" key="3">
    <source>
        <dbReference type="Proteomes" id="UP000011115"/>
    </source>
</evidence>
<proteinExistence type="predicted"/>
<dbReference type="PANTHER" id="PTHR33180:SF31">
    <property type="entry name" value="POLYPROTEIN PROTEIN"/>
    <property type="match status" value="1"/>
</dbReference>
<organism evidence="2 3">
    <name type="scientific">Solanum tuberosum</name>
    <name type="common">Potato</name>
    <dbReference type="NCBI Taxonomy" id="4113"/>
    <lineage>
        <taxon>Eukaryota</taxon>
        <taxon>Viridiplantae</taxon>
        <taxon>Streptophyta</taxon>
        <taxon>Embryophyta</taxon>
        <taxon>Tracheophyta</taxon>
        <taxon>Spermatophyta</taxon>
        <taxon>Magnoliopsida</taxon>
        <taxon>eudicotyledons</taxon>
        <taxon>Gunneridae</taxon>
        <taxon>Pentapetalae</taxon>
        <taxon>asterids</taxon>
        <taxon>lamiids</taxon>
        <taxon>Solanales</taxon>
        <taxon>Solanaceae</taxon>
        <taxon>Solanoideae</taxon>
        <taxon>Solaneae</taxon>
        <taxon>Solanum</taxon>
    </lineage>
</organism>
<feature type="region of interest" description="Disordered" evidence="1">
    <location>
        <begin position="1"/>
        <end position="27"/>
    </location>
</feature>
<dbReference type="PANTHER" id="PTHR33180">
    <property type="entry name" value="PHOTOSYSTEM II CP43 REACTION CENTER PROTEIN"/>
    <property type="match status" value="1"/>
</dbReference>
<protein>
    <submittedName>
        <fullName evidence="2">Uncharacterized protein</fullName>
    </submittedName>
</protein>
<sequence>MARSEVAGRSKPPQSRTKGITINEEADTSRIKVAKLSTTCEKGKGKHKALKLSNANTEHNVFYRNDPNQSQCEGVGSDENDMLMAQRGERRIKKMNDSSRARTPRPTTTTHPVPAQTMVLAPLVQGPQHRSTSRVKDEGLRTILEEKRLSIDGVIDTYPEIM</sequence>
<dbReference type="HOGENOM" id="CLU_029307_5_1_1"/>
<evidence type="ECO:0000313" key="2">
    <source>
        <dbReference type="EnsemblPlants" id="PGSC0003DMT400089362"/>
    </source>
</evidence>
<dbReference type="AlphaFoldDB" id="M1DI04"/>
<dbReference type="Gramene" id="PGSC0003DMT400089362">
    <property type="protein sequence ID" value="PGSC0003DMT400089362"/>
    <property type="gene ID" value="PGSC0003DMG400038933"/>
</dbReference>
<evidence type="ECO:0000256" key="1">
    <source>
        <dbReference type="SAM" id="MobiDB-lite"/>
    </source>
</evidence>
<dbReference type="EnsemblPlants" id="PGSC0003DMT400089362">
    <property type="protein sequence ID" value="PGSC0003DMT400089362"/>
    <property type="gene ID" value="PGSC0003DMG400038933"/>
</dbReference>
<reference evidence="2" key="2">
    <citation type="submission" date="2015-06" db="UniProtKB">
        <authorList>
            <consortium name="EnsemblPlants"/>
        </authorList>
    </citation>
    <scope>IDENTIFICATION</scope>
    <source>
        <strain evidence="2">DM1-3 516 R44</strain>
    </source>
</reference>
<dbReference type="Proteomes" id="UP000011115">
    <property type="component" value="Unassembled WGS sequence"/>
</dbReference>
<keyword evidence="3" id="KW-1185">Reference proteome</keyword>
<dbReference type="PaxDb" id="4113-PGSC0003DMT400089362"/>
<dbReference type="InParanoid" id="M1DI04"/>
<accession>M1DI04</accession>
<feature type="region of interest" description="Disordered" evidence="1">
    <location>
        <begin position="91"/>
        <end position="112"/>
    </location>
</feature>
<name>M1DI04_SOLTU</name>